<dbReference type="InterPro" id="IPR036322">
    <property type="entry name" value="WD40_repeat_dom_sf"/>
</dbReference>
<dbReference type="InterPro" id="IPR015943">
    <property type="entry name" value="WD40/YVTN_repeat-like_dom_sf"/>
</dbReference>
<reference evidence="1" key="2">
    <citation type="submission" date="2014-07" db="EMBL/GenBank/DDBJ databases">
        <authorList>
            <person name="Hull J."/>
        </authorList>
    </citation>
    <scope>NUCLEOTIDE SEQUENCE</scope>
</reference>
<dbReference type="GO" id="GO:0007229">
    <property type="term" value="P:integrin-mediated signaling pathway"/>
    <property type="evidence" value="ECO:0007669"/>
    <property type="project" value="UniProtKB-KW"/>
</dbReference>
<dbReference type="GO" id="GO:0032006">
    <property type="term" value="P:regulation of TOR signaling"/>
    <property type="evidence" value="ECO:0007669"/>
    <property type="project" value="TreeGrafter"/>
</dbReference>
<dbReference type="AlphaFoldDB" id="A0A0A9YEN2"/>
<name>A0A0A9YEN2_LYGHE</name>
<organism evidence="1">
    <name type="scientific">Lygus hesperus</name>
    <name type="common">Western plant bug</name>
    <dbReference type="NCBI Taxonomy" id="30085"/>
    <lineage>
        <taxon>Eukaryota</taxon>
        <taxon>Metazoa</taxon>
        <taxon>Ecdysozoa</taxon>
        <taxon>Arthropoda</taxon>
        <taxon>Hexapoda</taxon>
        <taxon>Insecta</taxon>
        <taxon>Pterygota</taxon>
        <taxon>Neoptera</taxon>
        <taxon>Paraneoptera</taxon>
        <taxon>Hemiptera</taxon>
        <taxon>Heteroptera</taxon>
        <taxon>Panheteroptera</taxon>
        <taxon>Cimicomorpha</taxon>
        <taxon>Miridae</taxon>
        <taxon>Mirini</taxon>
        <taxon>Lygus</taxon>
    </lineage>
</organism>
<dbReference type="Pfam" id="PF15907">
    <property type="entry name" value="Itfg2"/>
    <property type="match status" value="1"/>
</dbReference>
<protein>
    <submittedName>
        <fullName evidence="1">Integrin-alpha FG-GAP repeat-containing protein 2</fullName>
    </submittedName>
</protein>
<evidence type="ECO:0000313" key="2">
    <source>
        <dbReference type="EMBL" id="JAG58418.1"/>
    </source>
</evidence>
<dbReference type="InterPro" id="IPR031793">
    <property type="entry name" value="KICSTOR_ITFG2"/>
</dbReference>
<reference evidence="1" key="1">
    <citation type="journal article" date="2014" name="PLoS ONE">
        <title>Transcriptome-Based Identification of ABC Transporters in the Western Tarnished Plant Bug Lygus hesperus.</title>
        <authorList>
            <person name="Hull J.J."/>
            <person name="Chaney K."/>
            <person name="Geib S.M."/>
            <person name="Fabrick J.A."/>
            <person name="Brent C.S."/>
            <person name="Walsh D."/>
            <person name="Lavine L.C."/>
        </authorList>
    </citation>
    <scope>NUCLEOTIDE SEQUENCE</scope>
</reference>
<evidence type="ECO:0000313" key="1">
    <source>
        <dbReference type="EMBL" id="JAG31542.1"/>
    </source>
</evidence>
<dbReference type="PANTHER" id="PTHR16317:SF1">
    <property type="entry name" value="KICSTOR COMPLEX PROTEIN ITFG2"/>
    <property type="match status" value="1"/>
</dbReference>
<dbReference type="EMBL" id="GBHO01012062">
    <property type="protein sequence ID" value="JAG31542.1"/>
    <property type="molecule type" value="Transcribed_RNA"/>
</dbReference>
<gene>
    <name evidence="1" type="primary">Itfg2</name>
    <name evidence="1" type="ORF">CM83_36785</name>
</gene>
<sequence length="375" mass="41308">MRSIWLGNRLEFDFTGKILENAVCLGDIDNDGEWELVIGNMTGDLAVFKGEELWQSISNLGTIAAIGVGDVMNCGSNAVIIITIDGHCYVYLCLNNAGEKLRLVHKQLVPANTKGLAIGDVLGDGQTYLVLGFTDRVICLYKWVQNPKEASLVCLNKSECTSQIGSVCIGKNGRGKNIIYVAQPGQSYFTVEFSDKEKALVEYHMVNTIKSKDISISSQLLASVGKNGTTVLTLLDGTILYVEGDTNIKWTVELEQQTFKSAKVNVSPDGADQIATASWSGHTFIIDTEGHVVMFELGIPILGFTAGIYGPRGTTALVYITFENKIVICYDVLIENFVLQSPFAFQSQDPQLANYSRKELKKLTQYLLYDYPKRH</sequence>
<dbReference type="Gene3D" id="2.130.10.10">
    <property type="entry name" value="YVTN repeat-like/Quinoprotein amine dehydrogenase"/>
    <property type="match status" value="1"/>
</dbReference>
<proteinExistence type="predicted"/>
<keyword evidence="1" id="KW-0401">Integrin</keyword>
<dbReference type="SUPFAM" id="SSF50978">
    <property type="entry name" value="WD40 repeat-like"/>
    <property type="match status" value="1"/>
</dbReference>
<dbReference type="EMBL" id="GBRD01007403">
    <property type="protein sequence ID" value="JAG58418.1"/>
    <property type="molecule type" value="Transcribed_RNA"/>
</dbReference>
<accession>A0A0A9YEN2</accession>
<dbReference type="PANTHER" id="PTHR16317">
    <property type="entry name" value="INTEGRIN ALPHA REPEAT DOMAIN-CONTAINING"/>
    <property type="match status" value="1"/>
</dbReference>
<reference evidence="2" key="3">
    <citation type="submission" date="2014-09" db="EMBL/GenBank/DDBJ databases">
        <authorList>
            <person name="Magalhaes I.L.F."/>
            <person name="Oliveira U."/>
            <person name="Santos F.R."/>
            <person name="Vidigal T.H.D.A."/>
            <person name="Brescovit A.D."/>
            <person name="Santos A.J."/>
        </authorList>
    </citation>
    <scope>NUCLEOTIDE SEQUENCE</scope>
</reference>